<protein>
    <submittedName>
        <fullName evidence="2">Cyanophycinase</fullName>
    </submittedName>
</protein>
<proteinExistence type="predicted"/>
<keyword evidence="1" id="KW-0732">Signal</keyword>
<evidence type="ECO:0000313" key="2">
    <source>
        <dbReference type="EMBL" id="GEQ12878.1"/>
    </source>
</evidence>
<comment type="caution">
    <text evidence="2">The sequence shown here is derived from an EMBL/GenBank/DDBJ whole genome shotgun (WGS) entry which is preliminary data.</text>
</comment>
<evidence type="ECO:0000313" key="3">
    <source>
        <dbReference type="Proteomes" id="UP000321793"/>
    </source>
</evidence>
<evidence type="ECO:0000256" key="1">
    <source>
        <dbReference type="SAM" id="SignalP"/>
    </source>
</evidence>
<gene>
    <name evidence="2" type="ORF">KLO01_09250</name>
</gene>
<sequence>MAPTSRLRAARTLALSTVAVVAAGGVALAGGPASAGVPTTMTPIGGGYTLATLQGFARAAADGASGPTVDIVVIPSSYGDAPEDREENLALAQERTDQVDAACDAVVPAPFTGCTAVLAPLLNRADAEDPANSAMVTTQTDGFFILGGDQGLAMSILADTPAEDRMEAAFARGAAVGGTSAGAAVESRSMINGYVGDLGASDGLKRGSSLMWWGDDSDRERGLRFGSERAIYDQHFYQRGRFGRLLSTLATSDEHFGGRSKVGVGVDYATGVVNTSDRRLSGVFGATSTAVLDLETLRSPVRWVGEDDVLSTRNVVTHLLTPDAPRAATTYDLATRRLTLGRSQVKGPRAGHWQAPTASRAAGTVYLGGDVVNGDSTQVVEQFVAEARAATRTPATARIVVISLDASESAAAKDYAAALTGAGWPGTVQHTAYGVGTPADTTGATAVVVIGEDPTKLAAAVADRSFSRYLTKAVTTAPVVLADRHAAGVLGQWWSSKADPTGSNYEDEAIANFRSGDGQWKRGLGVVDGNVVPSLTYDYRWGKLFDIGQRDDHTLAVGIGEDTAIRLGARRTATVVGPGSAVVLDPTQARWWTGPNGAIGAANVLLNTYGDGERLSAGR</sequence>
<feature type="chain" id="PRO_5021977495" evidence="1">
    <location>
        <begin position="36"/>
        <end position="619"/>
    </location>
</feature>
<feature type="signal peptide" evidence="1">
    <location>
        <begin position="1"/>
        <end position="35"/>
    </location>
</feature>
<name>A0A512SY54_9MICO</name>
<dbReference type="CDD" id="cd03145">
    <property type="entry name" value="GAT1_cyanophycinase"/>
    <property type="match status" value="1"/>
</dbReference>
<dbReference type="EMBL" id="BKBA01000003">
    <property type="protein sequence ID" value="GEQ12878.1"/>
    <property type="molecule type" value="Genomic_DNA"/>
</dbReference>
<dbReference type="PANTHER" id="PTHR36175">
    <property type="entry name" value="CYANOPHYCINASE"/>
    <property type="match status" value="1"/>
</dbReference>
<dbReference type="Gene3D" id="3.40.50.880">
    <property type="match status" value="2"/>
</dbReference>
<dbReference type="RefSeq" id="WP_147062535.1">
    <property type="nucleotide sequence ID" value="NZ_BAABDN010000001.1"/>
</dbReference>
<keyword evidence="3" id="KW-1185">Reference proteome</keyword>
<dbReference type="OrthoDB" id="4841110at2"/>
<dbReference type="AlphaFoldDB" id="A0A512SY54"/>
<accession>A0A512SY54</accession>
<reference evidence="2 3" key="1">
    <citation type="submission" date="2019-07" db="EMBL/GenBank/DDBJ databases">
        <title>Whole genome shotgun sequence of Knoellia locipacati NBRC 109775.</title>
        <authorList>
            <person name="Hosoyama A."/>
            <person name="Uohara A."/>
            <person name="Ohji S."/>
            <person name="Ichikawa N."/>
        </authorList>
    </citation>
    <scope>NUCLEOTIDE SEQUENCE [LARGE SCALE GENOMIC DNA]</scope>
    <source>
        <strain evidence="2 3">NBRC 109775</strain>
    </source>
</reference>
<organism evidence="2 3">
    <name type="scientific">Knoellia locipacati</name>
    <dbReference type="NCBI Taxonomy" id="882824"/>
    <lineage>
        <taxon>Bacteria</taxon>
        <taxon>Bacillati</taxon>
        <taxon>Actinomycetota</taxon>
        <taxon>Actinomycetes</taxon>
        <taxon>Micrococcales</taxon>
        <taxon>Intrasporangiaceae</taxon>
        <taxon>Knoellia</taxon>
    </lineage>
</organism>
<dbReference type="Proteomes" id="UP000321793">
    <property type="component" value="Unassembled WGS sequence"/>
</dbReference>
<dbReference type="InterPro" id="IPR029062">
    <property type="entry name" value="Class_I_gatase-like"/>
</dbReference>
<dbReference type="PANTHER" id="PTHR36175:SF1">
    <property type="entry name" value="CYANOPHYCINASE"/>
    <property type="match status" value="1"/>
</dbReference>
<dbReference type="SUPFAM" id="SSF52317">
    <property type="entry name" value="Class I glutamine amidotransferase-like"/>
    <property type="match status" value="1"/>
</dbReference>